<dbReference type="Pfam" id="PF03816">
    <property type="entry name" value="LytR_cpsA_psr"/>
    <property type="match status" value="1"/>
</dbReference>
<evidence type="ECO:0000259" key="4">
    <source>
        <dbReference type="Pfam" id="PF03816"/>
    </source>
</evidence>
<comment type="similarity">
    <text evidence="1">Belongs to the LytR/CpsA/Psr (LCP) family.</text>
</comment>
<reference evidence="5" key="1">
    <citation type="submission" date="2022-01" db="EMBL/GenBank/DDBJ databases">
        <title>Nocardioidaceae gen. sp. A5X3R13.</title>
        <authorList>
            <person name="Lopez Marin M.A."/>
            <person name="Uhlik O."/>
        </authorList>
    </citation>
    <scope>NUCLEOTIDE SEQUENCE</scope>
    <source>
        <strain evidence="5">A5X3R13</strain>
    </source>
</reference>
<dbReference type="EMBL" id="CP094970">
    <property type="protein sequence ID" value="UYM04026.1"/>
    <property type="molecule type" value="Genomic_DNA"/>
</dbReference>
<keyword evidence="3" id="KW-0812">Transmembrane</keyword>
<dbReference type="AlphaFoldDB" id="A0AA46TFA0"/>
<feature type="compositionally biased region" description="Basic and acidic residues" evidence="2">
    <location>
        <begin position="434"/>
        <end position="452"/>
    </location>
</feature>
<dbReference type="Proteomes" id="UP001164390">
    <property type="component" value="Chromosome"/>
</dbReference>
<feature type="transmembrane region" description="Helical" evidence="3">
    <location>
        <begin position="28"/>
        <end position="47"/>
    </location>
</feature>
<keyword evidence="6" id="KW-1185">Reference proteome</keyword>
<proteinExistence type="inferred from homology"/>
<dbReference type="NCBIfam" id="TIGR00350">
    <property type="entry name" value="lytR_cpsA_psr"/>
    <property type="match status" value="1"/>
</dbReference>
<evidence type="ECO:0000256" key="2">
    <source>
        <dbReference type="SAM" id="MobiDB-lite"/>
    </source>
</evidence>
<evidence type="ECO:0000256" key="1">
    <source>
        <dbReference type="ARBA" id="ARBA00006068"/>
    </source>
</evidence>
<dbReference type="PANTHER" id="PTHR33392">
    <property type="entry name" value="POLYISOPRENYL-TEICHOIC ACID--PEPTIDOGLYCAN TEICHOIC ACID TRANSFERASE TAGU"/>
    <property type="match status" value="1"/>
</dbReference>
<dbReference type="RefSeq" id="WP_271632668.1">
    <property type="nucleotide sequence ID" value="NZ_CP094970.1"/>
</dbReference>
<accession>A0AA46TFA0</accession>
<feature type="domain" description="Cell envelope-related transcriptional attenuator" evidence="4">
    <location>
        <begin position="191"/>
        <end position="363"/>
    </location>
</feature>
<evidence type="ECO:0000256" key="3">
    <source>
        <dbReference type="SAM" id="Phobius"/>
    </source>
</evidence>
<name>A0AA46TFA0_9ACTN</name>
<dbReference type="InterPro" id="IPR050922">
    <property type="entry name" value="LytR/CpsA/Psr_CW_biosynth"/>
</dbReference>
<feature type="region of interest" description="Disordered" evidence="2">
    <location>
        <begin position="432"/>
        <end position="470"/>
    </location>
</feature>
<dbReference type="InterPro" id="IPR004474">
    <property type="entry name" value="LytR_CpsA_psr"/>
</dbReference>
<dbReference type="PANTHER" id="PTHR33392:SF6">
    <property type="entry name" value="POLYISOPRENYL-TEICHOIC ACID--PEPTIDOGLYCAN TEICHOIC ACID TRANSFERASE TAGU"/>
    <property type="match status" value="1"/>
</dbReference>
<sequence length="470" mass="50435">MTLDPTRVGDTVRARVDTDSARIRFRRAVGLVLMTLVLPGSAQLVAGNRRIGRIALWTSAVVFVTAGAFLVATWRDRGVGLSLLTNTEVLYVVRGVLVVLAIGWAALFVNAWLLGYPPDLRRGQRLAMVGVSSSLCIVTAGTLLAAAHIVAVQRDFITHVFGSTAVSEPEKGRYNVLLLGGDSGSDRVGLRPDSLTVASIDAETGRTVLVSLPRNLEHAPFPDGTAMDKRFPHGFNRDGGYLNSINTWATEHEELFGDSDNPGIEATKQAVEATTGLKINYYAMVNLQGFQDLVDAVGGLTVDVPEELPIGGVGGPVTGHIQPGKQELDGFHALWFARSRATSDDYSRMARQKCVMSAMLDQLSPQKVLTNVDDIADSSKRLLSTDVPGKDLDTFVDLALKAKGQKMSTVSVVPPKIDTSDPDFGEIRSMVDQAIDKAEGKADSGDREKGKNSGDPQYKANEANDLSSVC</sequence>
<gene>
    <name evidence="5" type="ORF">L0C25_15920</name>
</gene>
<feature type="transmembrane region" description="Helical" evidence="3">
    <location>
        <begin position="126"/>
        <end position="151"/>
    </location>
</feature>
<evidence type="ECO:0000313" key="6">
    <source>
        <dbReference type="Proteomes" id="UP001164390"/>
    </source>
</evidence>
<evidence type="ECO:0000313" key="5">
    <source>
        <dbReference type="EMBL" id="UYM04026.1"/>
    </source>
</evidence>
<feature type="transmembrane region" description="Helical" evidence="3">
    <location>
        <begin position="92"/>
        <end position="114"/>
    </location>
</feature>
<keyword evidence="3" id="KW-1133">Transmembrane helix</keyword>
<dbReference type="KEGG" id="sgrg:L0C25_15920"/>
<organism evidence="5 6">
    <name type="scientific">Solicola gregarius</name>
    <dbReference type="NCBI Taxonomy" id="2908642"/>
    <lineage>
        <taxon>Bacteria</taxon>
        <taxon>Bacillati</taxon>
        <taxon>Actinomycetota</taxon>
        <taxon>Actinomycetes</taxon>
        <taxon>Propionibacteriales</taxon>
        <taxon>Nocardioidaceae</taxon>
        <taxon>Solicola</taxon>
    </lineage>
</organism>
<keyword evidence="3" id="KW-0472">Membrane</keyword>
<protein>
    <submittedName>
        <fullName evidence="5">LCP family protein</fullName>
    </submittedName>
</protein>
<dbReference type="Gene3D" id="3.40.630.190">
    <property type="entry name" value="LCP protein"/>
    <property type="match status" value="1"/>
</dbReference>
<feature type="transmembrane region" description="Helical" evidence="3">
    <location>
        <begin position="54"/>
        <end position="72"/>
    </location>
</feature>